<evidence type="ECO:0000259" key="8">
    <source>
        <dbReference type="PROSITE" id="PS50893"/>
    </source>
</evidence>
<sequence length="613" mass="64874">MEATSGSWISPNLRRVGPVLSLAWRAGPALLGAQSATALLQAVLPVTIAWLTKAVVDGVGGRDAGLAAGATAGLVAAGLMMGVASHLQSFLDKLGGYRSSLYAQDVLYQAVNRFSGLARFESPELQDRLRYAQATAGQTASRAVSGILAIAGGVLTTTALLYSVGVISPVTAAFLALSAAPAAAAEFMLARRRAALLWDLGPLERREIFFAGLITSIGAAKEVRLYGIGDYLKSRVRRERLQINALHGTQDRRELLTLTGLGVLGAVGTGGGFAWIVMSAINGTATVGDVALYIAAVGAAQAAVIALSGSLARTYEDLLTFEHFQSVVTAEPDLPHAVQPRPVTTLREGIELRDVWFRYSPSHPWILRGVNLWIPAGASVALVGRNGTGKSTLVKLLCRFYDPTRGQILWDGVDLRELDLAALRGAISAVFQDAMHYDLTARENIGLGDIDQMDDLSAIRGAARLSGMDDAISALPRGYDTLLTRLFKSAAEADDAATGVILSGGQWQRLALARAFLRGRRHLLILDEPSTGLDAVSEADIQERVRGVWQGVATVVISHRLSTAKAADVVAVLDEGQIAEAGTHADLMARSGIYAGMFELQARGYQETDAVVG</sequence>
<evidence type="ECO:0000256" key="5">
    <source>
        <dbReference type="ARBA" id="ARBA00022989"/>
    </source>
</evidence>
<dbReference type="InterPro" id="IPR027417">
    <property type="entry name" value="P-loop_NTPase"/>
</dbReference>
<evidence type="ECO:0000256" key="1">
    <source>
        <dbReference type="ARBA" id="ARBA00004651"/>
    </source>
</evidence>
<organism evidence="10 11">
    <name type="scientific">Micromonospora profundi</name>
    <dbReference type="NCBI Taxonomy" id="1420889"/>
    <lineage>
        <taxon>Bacteria</taxon>
        <taxon>Bacillati</taxon>
        <taxon>Actinomycetota</taxon>
        <taxon>Actinomycetes</taxon>
        <taxon>Micromonosporales</taxon>
        <taxon>Micromonosporaceae</taxon>
        <taxon>Micromonospora</taxon>
    </lineage>
</organism>
<dbReference type="RefSeq" id="WP_053658766.1">
    <property type="nucleotide sequence ID" value="NZ_CP130472.1"/>
</dbReference>
<evidence type="ECO:0000313" key="10">
    <source>
        <dbReference type="EMBL" id="WLS46607.1"/>
    </source>
</evidence>
<dbReference type="Gene3D" id="3.40.50.300">
    <property type="entry name" value="P-loop containing nucleotide triphosphate hydrolases"/>
    <property type="match status" value="1"/>
</dbReference>
<feature type="transmembrane region" description="Helical" evidence="7">
    <location>
        <begin position="64"/>
        <end position="84"/>
    </location>
</feature>
<evidence type="ECO:0000256" key="3">
    <source>
        <dbReference type="ARBA" id="ARBA00022741"/>
    </source>
</evidence>
<gene>
    <name evidence="10" type="ORF">Q3V37_04850</name>
</gene>
<evidence type="ECO:0000256" key="6">
    <source>
        <dbReference type="ARBA" id="ARBA00023136"/>
    </source>
</evidence>
<reference evidence="10 11" key="1">
    <citation type="submission" date="2023-07" db="EMBL/GenBank/DDBJ databases">
        <title>Micromonospora profundi TRM 95458 converts glycerol to a new osmotic compound.</title>
        <authorList>
            <person name="Lu D."/>
        </authorList>
    </citation>
    <scope>NUCLEOTIDE SEQUENCE [LARGE SCALE GENOMIC DNA]</scope>
    <source>
        <strain evidence="10 11">TRM95458</strain>
    </source>
</reference>
<dbReference type="PROSITE" id="PS00211">
    <property type="entry name" value="ABC_TRANSPORTER_1"/>
    <property type="match status" value="1"/>
</dbReference>
<keyword evidence="5 7" id="KW-1133">Transmembrane helix</keyword>
<dbReference type="GO" id="GO:0005886">
    <property type="term" value="C:plasma membrane"/>
    <property type="evidence" value="ECO:0007669"/>
    <property type="project" value="UniProtKB-SubCell"/>
</dbReference>
<feature type="transmembrane region" description="Helical" evidence="7">
    <location>
        <begin position="170"/>
        <end position="190"/>
    </location>
</feature>
<dbReference type="GO" id="GO:0015421">
    <property type="term" value="F:ABC-type oligopeptide transporter activity"/>
    <property type="evidence" value="ECO:0007669"/>
    <property type="project" value="TreeGrafter"/>
</dbReference>
<dbReference type="InterPro" id="IPR003439">
    <property type="entry name" value="ABC_transporter-like_ATP-bd"/>
</dbReference>
<feature type="transmembrane region" description="Helical" evidence="7">
    <location>
        <begin position="255"/>
        <end position="278"/>
    </location>
</feature>
<dbReference type="InterPro" id="IPR003593">
    <property type="entry name" value="AAA+_ATPase"/>
</dbReference>
<evidence type="ECO:0000259" key="9">
    <source>
        <dbReference type="PROSITE" id="PS50929"/>
    </source>
</evidence>
<proteinExistence type="predicted"/>
<feature type="transmembrane region" description="Helical" evidence="7">
    <location>
        <begin position="290"/>
        <end position="312"/>
    </location>
</feature>
<keyword evidence="2 7" id="KW-0812">Transmembrane</keyword>
<dbReference type="InterPro" id="IPR011527">
    <property type="entry name" value="ABC1_TM_dom"/>
</dbReference>
<dbReference type="SUPFAM" id="SSF52540">
    <property type="entry name" value="P-loop containing nucleoside triphosphate hydrolases"/>
    <property type="match status" value="1"/>
</dbReference>
<comment type="subcellular location">
    <subcellularLocation>
        <location evidence="1">Cell membrane</location>
        <topology evidence="1">Multi-pass membrane protein</topology>
    </subcellularLocation>
</comment>
<dbReference type="PANTHER" id="PTHR43394">
    <property type="entry name" value="ATP-DEPENDENT PERMEASE MDL1, MITOCHONDRIAL"/>
    <property type="match status" value="1"/>
</dbReference>
<dbReference type="Gene3D" id="1.20.1560.10">
    <property type="entry name" value="ABC transporter type 1, transmembrane domain"/>
    <property type="match status" value="1"/>
</dbReference>
<feature type="transmembrane region" description="Helical" evidence="7">
    <location>
        <begin position="29"/>
        <end position="52"/>
    </location>
</feature>
<name>A0AAJ6HUU9_9ACTN</name>
<keyword evidence="3" id="KW-0547">Nucleotide-binding</keyword>
<dbReference type="GO" id="GO:0016887">
    <property type="term" value="F:ATP hydrolysis activity"/>
    <property type="evidence" value="ECO:0007669"/>
    <property type="project" value="InterPro"/>
</dbReference>
<accession>A0AAJ6HUU9</accession>
<evidence type="ECO:0000256" key="2">
    <source>
        <dbReference type="ARBA" id="ARBA00022692"/>
    </source>
</evidence>
<dbReference type="SMART" id="SM00382">
    <property type="entry name" value="AAA"/>
    <property type="match status" value="1"/>
</dbReference>
<keyword evidence="11" id="KW-1185">Reference proteome</keyword>
<protein>
    <submittedName>
        <fullName evidence="10">ABC transporter ATP-binding protein</fullName>
    </submittedName>
</protein>
<dbReference type="AlphaFoldDB" id="A0AAJ6HUU9"/>
<feature type="domain" description="ABC transporter" evidence="8">
    <location>
        <begin position="350"/>
        <end position="600"/>
    </location>
</feature>
<evidence type="ECO:0000313" key="11">
    <source>
        <dbReference type="Proteomes" id="UP001235874"/>
    </source>
</evidence>
<dbReference type="EMBL" id="CP130472">
    <property type="protein sequence ID" value="WLS46607.1"/>
    <property type="molecule type" value="Genomic_DNA"/>
</dbReference>
<dbReference type="InterPro" id="IPR039421">
    <property type="entry name" value="Type_1_exporter"/>
</dbReference>
<feature type="domain" description="ABC transmembrane type-1" evidence="9">
    <location>
        <begin position="38"/>
        <end position="316"/>
    </location>
</feature>
<dbReference type="KEGG" id="mprn:Q3V37_04850"/>
<dbReference type="PROSITE" id="PS50929">
    <property type="entry name" value="ABC_TM1F"/>
    <property type="match status" value="1"/>
</dbReference>
<evidence type="ECO:0000256" key="7">
    <source>
        <dbReference type="SAM" id="Phobius"/>
    </source>
</evidence>
<dbReference type="Pfam" id="PF00005">
    <property type="entry name" value="ABC_tran"/>
    <property type="match status" value="1"/>
</dbReference>
<dbReference type="PANTHER" id="PTHR43394:SF1">
    <property type="entry name" value="ATP-BINDING CASSETTE SUB-FAMILY B MEMBER 10, MITOCHONDRIAL"/>
    <property type="match status" value="1"/>
</dbReference>
<dbReference type="PROSITE" id="PS50893">
    <property type="entry name" value="ABC_TRANSPORTER_2"/>
    <property type="match status" value="1"/>
</dbReference>
<keyword evidence="4 10" id="KW-0067">ATP-binding</keyword>
<dbReference type="InterPro" id="IPR017871">
    <property type="entry name" value="ABC_transporter-like_CS"/>
</dbReference>
<keyword evidence="6 7" id="KW-0472">Membrane</keyword>
<feature type="transmembrane region" description="Helical" evidence="7">
    <location>
        <begin position="143"/>
        <end position="164"/>
    </location>
</feature>
<dbReference type="GO" id="GO:0005524">
    <property type="term" value="F:ATP binding"/>
    <property type="evidence" value="ECO:0007669"/>
    <property type="project" value="UniProtKB-KW"/>
</dbReference>
<dbReference type="InterPro" id="IPR036640">
    <property type="entry name" value="ABC1_TM_sf"/>
</dbReference>
<dbReference type="SUPFAM" id="SSF90123">
    <property type="entry name" value="ABC transporter transmembrane region"/>
    <property type="match status" value="1"/>
</dbReference>
<dbReference type="Proteomes" id="UP001235874">
    <property type="component" value="Chromosome"/>
</dbReference>
<evidence type="ECO:0000256" key="4">
    <source>
        <dbReference type="ARBA" id="ARBA00022840"/>
    </source>
</evidence>